<dbReference type="EMBL" id="CAJOBH010122176">
    <property type="protein sequence ID" value="CAF4716797.1"/>
    <property type="molecule type" value="Genomic_DNA"/>
</dbReference>
<dbReference type="Proteomes" id="UP000681967">
    <property type="component" value="Unassembled WGS sequence"/>
</dbReference>
<dbReference type="Proteomes" id="UP000681720">
    <property type="component" value="Unassembled WGS sequence"/>
</dbReference>
<feature type="non-terminal residue" evidence="2">
    <location>
        <position position="1"/>
    </location>
</feature>
<protein>
    <submittedName>
        <fullName evidence="2">Uncharacterized protein</fullName>
    </submittedName>
</protein>
<feature type="non-terminal residue" evidence="2">
    <location>
        <position position="64"/>
    </location>
</feature>
<reference evidence="2" key="1">
    <citation type="submission" date="2021-02" db="EMBL/GenBank/DDBJ databases">
        <authorList>
            <person name="Nowell W R."/>
        </authorList>
    </citation>
    <scope>NUCLEOTIDE SEQUENCE</scope>
</reference>
<gene>
    <name evidence="1" type="ORF">BYL167_LOCUS33537</name>
    <name evidence="3" type="ORF">BYL167_LOCUS44709</name>
    <name evidence="4" type="ORF">GIL414_LOCUS49280</name>
    <name evidence="5" type="ORF">GIL414_LOCUS51610</name>
    <name evidence="2" type="ORF">SMN809_LOCUS35715</name>
</gene>
<evidence type="ECO:0000313" key="3">
    <source>
        <dbReference type="EMBL" id="CAF4716797.1"/>
    </source>
</evidence>
<name>A0A8S2XXH0_9BILA</name>
<organism evidence="2 6">
    <name type="scientific">Rotaria magnacalcarata</name>
    <dbReference type="NCBI Taxonomy" id="392030"/>
    <lineage>
        <taxon>Eukaryota</taxon>
        <taxon>Metazoa</taxon>
        <taxon>Spiralia</taxon>
        <taxon>Gnathifera</taxon>
        <taxon>Rotifera</taxon>
        <taxon>Eurotatoria</taxon>
        <taxon>Bdelloidea</taxon>
        <taxon>Philodinida</taxon>
        <taxon>Philodinidae</taxon>
        <taxon>Rotaria</taxon>
    </lineage>
</organism>
<sequence length="64" mass="7045">QVNASDDDFNKLKDRWLASLPYGTWSPSTKPEPFSKLQTLAEPYGIKPNTISNVPLGKGGFHSP</sequence>
<dbReference type="Proteomes" id="UP000676336">
    <property type="component" value="Unassembled WGS sequence"/>
</dbReference>
<dbReference type="EMBL" id="CAJOBI010085917">
    <property type="protein sequence ID" value="CAF4518749.1"/>
    <property type="molecule type" value="Genomic_DNA"/>
</dbReference>
<comment type="caution">
    <text evidence="2">The sequence shown here is derived from an EMBL/GenBank/DDBJ whole genome shotgun (WGS) entry which is preliminary data.</text>
</comment>
<dbReference type="AlphaFoldDB" id="A0A8S2XXH0"/>
<evidence type="ECO:0000313" key="1">
    <source>
        <dbReference type="EMBL" id="CAF4446082.1"/>
    </source>
</evidence>
<proteinExistence type="predicted"/>
<dbReference type="EMBL" id="CAJOBJ010161660">
    <property type="protein sequence ID" value="CAF4848461.1"/>
    <property type="molecule type" value="Genomic_DNA"/>
</dbReference>
<accession>A0A8S2XXH0</accession>
<evidence type="ECO:0000313" key="5">
    <source>
        <dbReference type="EMBL" id="CAF4896646.1"/>
    </source>
</evidence>
<evidence type="ECO:0000313" key="6">
    <source>
        <dbReference type="Proteomes" id="UP000676336"/>
    </source>
</evidence>
<evidence type="ECO:0000313" key="2">
    <source>
        <dbReference type="EMBL" id="CAF4518749.1"/>
    </source>
</evidence>
<evidence type="ECO:0000313" key="4">
    <source>
        <dbReference type="EMBL" id="CAF4848461.1"/>
    </source>
</evidence>
<dbReference type="EMBL" id="CAJOBJ010174799">
    <property type="protein sequence ID" value="CAF4896646.1"/>
    <property type="molecule type" value="Genomic_DNA"/>
</dbReference>
<dbReference type="EMBL" id="CAJOBH010065480">
    <property type="protein sequence ID" value="CAF4446082.1"/>
    <property type="molecule type" value="Genomic_DNA"/>
</dbReference>